<dbReference type="Gene3D" id="3.40.50.12780">
    <property type="entry name" value="N-terminal domain of ligase-like"/>
    <property type="match status" value="3"/>
</dbReference>
<dbReference type="RefSeq" id="WP_089921330.1">
    <property type="nucleotide sequence ID" value="NZ_FOBB01000015.1"/>
</dbReference>
<dbReference type="NCBIfam" id="TIGR01733">
    <property type="entry name" value="AA-adenyl-dom"/>
    <property type="match status" value="1"/>
</dbReference>
<dbReference type="InterPro" id="IPR006162">
    <property type="entry name" value="Ppantetheine_attach_site"/>
</dbReference>
<dbReference type="Gene3D" id="3.40.50.150">
    <property type="entry name" value="Vaccinia Virus protein VP39"/>
    <property type="match status" value="1"/>
</dbReference>
<dbReference type="FunFam" id="2.30.38.10:FF:000001">
    <property type="entry name" value="Non-ribosomal peptide synthetase PvdI"/>
    <property type="match status" value="1"/>
</dbReference>
<dbReference type="Proteomes" id="UP000198984">
    <property type="component" value="Unassembled WGS sequence"/>
</dbReference>
<gene>
    <name evidence="5" type="ORF">SAMN04488505_1158</name>
</gene>
<dbReference type="InterPro" id="IPR042099">
    <property type="entry name" value="ANL_N_sf"/>
</dbReference>
<reference evidence="5 6" key="1">
    <citation type="submission" date="2016-10" db="EMBL/GenBank/DDBJ databases">
        <authorList>
            <person name="de Groot N.N."/>
        </authorList>
    </citation>
    <scope>NUCLEOTIDE SEQUENCE [LARGE SCALE GENOMIC DNA]</scope>
    <source>
        <strain evidence="5 6">DSM 21039</strain>
    </source>
</reference>
<dbReference type="InterPro" id="IPR045851">
    <property type="entry name" value="AMP-bd_C_sf"/>
</dbReference>
<evidence type="ECO:0000313" key="5">
    <source>
        <dbReference type="EMBL" id="SEN90982.1"/>
    </source>
</evidence>
<dbReference type="PROSITE" id="PS00455">
    <property type="entry name" value="AMP_BINDING"/>
    <property type="match status" value="2"/>
</dbReference>
<dbReference type="GO" id="GO:0003824">
    <property type="term" value="F:catalytic activity"/>
    <property type="evidence" value="ECO:0007669"/>
    <property type="project" value="InterPro"/>
</dbReference>
<dbReference type="GO" id="GO:0044550">
    <property type="term" value="P:secondary metabolite biosynthetic process"/>
    <property type="evidence" value="ECO:0007669"/>
    <property type="project" value="TreeGrafter"/>
</dbReference>
<organism evidence="5 6">
    <name type="scientific">Chitinophaga rupis</name>
    <dbReference type="NCBI Taxonomy" id="573321"/>
    <lineage>
        <taxon>Bacteria</taxon>
        <taxon>Pseudomonadati</taxon>
        <taxon>Bacteroidota</taxon>
        <taxon>Chitinophagia</taxon>
        <taxon>Chitinophagales</taxon>
        <taxon>Chitinophagaceae</taxon>
        <taxon>Chitinophaga</taxon>
    </lineage>
</organism>
<dbReference type="GO" id="GO:0031177">
    <property type="term" value="F:phosphopantetheine binding"/>
    <property type="evidence" value="ECO:0007669"/>
    <property type="project" value="InterPro"/>
</dbReference>
<dbReference type="CDD" id="cd19531">
    <property type="entry name" value="LCL_NRPS-like"/>
    <property type="match status" value="2"/>
</dbReference>
<dbReference type="PANTHER" id="PTHR45527">
    <property type="entry name" value="NONRIBOSOMAL PEPTIDE SYNTHETASE"/>
    <property type="match status" value="1"/>
</dbReference>
<dbReference type="NCBIfam" id="NF003417">
    <property type="entry name" value="PRK04813.1"/>
    <property type="match status" value="3"/>
</dbReference>
<dbReference type="Gene3D" id="3.30.559.10">
    <property type="entry name" value="Chloramphenicol acetyltransferase-like domain"/>
    <property type="match status" value="3"/>
</dbReference>
<dbReference type="Gene3D" id="1.10.1200.10">
    <property type="entry name" value="ACP-like"/>
    <property type="match status" value="2"/>
</dbReference>
<comment type="cofactor">
    <cofactor evidence="1">
        <name>pantetheine 4'-phosphate</name>
        <dbReference type="ChEBI" id="CHEBI:47942"/>
    </cofactor>
</comment>
<dbReference type="InterPro" id="IPR020806">
    <property type="entry name" value="PKS_PP-bd"/>
</dbReference>
<dbReference type="PROSITE" id="PS50075">
    <property type="entry name" value="CARRIER"/>
    <property type="match status" value="2"/>
</dbReference>
<dbReference type="InterPro" id="IPR036736">
    <property type="entry name" value="ACP-like_sf"/>
</dbReference>
<dbReference type="Pfam" id="PF13847">
    <property type="entry name" value="Methyltransf_31"/>
    <property type="match status" value="1"/>
</dbReference>
<dbReference type="InterPro" id="IPR029063">
    <property type="entry name" value="SAM-dependent_MTases_sf"/>
</dbReference>
<dbReference type="InterPro" id="IPR010071">
    <property type="entry name" value="AA_adenyl_dom"/>
</dbReference>
<dbReference type="Pfam" id="PF00668">
    <property type="entry name" value="Condensation"/>
    <property type="match status" value="3"/>
</dbReference>
<protein>
    <submittedName>
        <fullName evidence="5">Amino acid adenylation domain-containing protein</fullName>
    </submittedName>
</protein>
<dbReference type="SUPFAM" id="SSF47336">
    <property type="entry name" value="ACP-like"/>
    <property type="match status" value="2"/>
</dbReference>
<accession>A0A1H8KD94</accession>
<dbReference type="GO" id="GO:0005737">
    <property type="term" value="C:cytoplasm"/>
    <property type="evidence" value="ECO:0007669"/>
    <property type="project" value="TreeGrafter"/>
</dbReference>
<feature type="domain" description="Carrier" evidence="4">
    <location>
        <begin position="920"/>
        <end position="995"/>
    </location>
</feature>
<evidence type="ECO:0000256" key="1">
    <source>
        <dbReference type="ARBA" id="ARBA00001957"/>
    </source>
</evidence>
<dbReference type="InterPro" id="IPR023213">
    <property type="entry name" value="CAT-like_dom_sf"/>
</dbReference>
<dbReference type="Pfam" id="PF00501">
    <property type="entry name" value="AMP-binding"/>
    <property type="match status" value="3"/>
</dbReference>
<dbReference type="SUPFAM" id="SSF53335">
    <property type="entry name" value="S-adenosyl-L-methionine-dependent methyltransferases"/>
    <property type="match status" value="1"/>
</dbReference>
<keyword evidence="3" id="KW-0597">Phosphoprotein</keyword>
<evidence type="ECO:0000256" key="3">
    <source>
        <dbReference type="ARBA" id="ARBA00022553"/>
    </source>
</evidence>
<dbReference type="CDD" id="cd02440">
    <property type="entry name" value="AdoMet_MTases"/>
    <property type="match status" value="1"/>
</dbReference>
<dbReference type="SUPFAM" id="SSF56801">
    <property type="entry name" value="Acetyl-CoA synthetase-like"/>
    <property type="match status" value="2"/>
</dbReference>
<dbReference type="InterPro" id="IPR025714">
    <property type="entry name" value="Methyltranfer_dom"/>
</dbReference>
<dbReference type="Pfam" id="PF13193">
    <property type="entry name" value="AMP-binding_C"/>
    <property type="match status" value="2"/>
</dbReference>
<dbReference type="Gene3D" id="3.30.300.30">
    <property type="match status" value="2"/>
</dbReference>
<dbReference type="SUPFAM" id="SSF52777">
    <property type="entry name" value="CoA-dependent acyltransferases"/>
    <property type="match status" value="5"/>
</dbReference>
<name>A0A1H8KD94_9BACT</name>
<dbReference type="Pfam" id="PF00550">
    <property type="entry name" value="PP-binding"/>
    <property type="match status" value="2"/>
</dbReference>
<dbReference type="SMART" id="SM00823">
    <property type="entry name" value="PKS_PP"/>
    <property type="match status" value="2"/>
</dbReference>
<dbReference type="InterPro" id="IPR001242">
    <property type="entry name" value="Condensation_dom"/>
</dbReference>
<evidence type="ECO:0000313" key="6">
    <source>
        <dbReference type="Proteomes" id="UP000198984"/>
    </source>
</evidence>
<dbReference type="InterPro" id="IPR009081">
    <property type="entry name" value="PP-bd_ACP"/>
</dbReference>
<dbReference type="EMBL" id="FOBB01000015">
    <property type="protein sequence ID" value="SEN90982.1"/>
    <property type="molecule type" value="Genomic_DNA"/>
</dbReference>
<dbReference type="FunFam" id="1.10.1200.10:FF:000005">
    <property type="entry name" value="Nonribosomal peptide synthetase 1"/>
    <property type="match status" value="2"/>
</dbReference>
<dbReference type="InterPro" id="IPR020845">
    <property type="entry name" value="AMP-binding_CS"/>
</dbReference>
<feature type="domain" description="Carrier" evidence="4">
    <location>
        <begin position="2252"/>
        <end position="2327"/>
    </location>
</feature>
<evidence type="ECO:0000259" key="4">
    <source>
        <dbReference type="PROSITE" id="PS50075"/>
    </source>
</evidence>
<dbReference type="InterPro" id="IPR000873">
    <property type="entry name" value="AMP-dep_synth/lig_dom"/>
</dbReference>
<dbReference type="FunFam" id="3.40.50.12780:FF:000012">
    <property type="entry name" value="Non-ribosomal peptide synthetase"/>
    <property type="match status" value="1"/>
</dbReference>
<dbReference type="Gene3D" id="3.30.559.30">
    <property type="entry name" value="Nonribosomal peptide synthetase, condensation domain"/>
    <property type="match status" value="3"/>
</dbReference>
<dbReference type="GO" id="GO:0043041">
    <property type="term" value="P:amino acid activation for nonribosomal peptide biosynthetic process"/>
    <property type="evidence" value="ECO:0007669"/>
    <property type="project" value="TreeGrafter"/>
</dbReference>
<keyword evidence="2" id="KW-0596">Phosphopantetheine</keyword>
<keyword evidence="6" id="KW-1185">Reference proteome</keyword>
<sequence length="2800" mass="309815">MQIERNTLSFQQQRFRQLQQQGIRLFSYAAVKINGSCTAQQLEAALETLLAGYNRMDTIPTLVIEQLPPGDTAGFINTVSTGAPGKVVLRTSRIDENTLLAGITFPAELADRSTLFNLLQQLFDDCSGQQVTAAPMSYDQYISWQQQVMENADPAAAAFWNAPENKPRPELTVSLESDPVAVSGNYNTVSSGINAALYNAVKEYAHRHKLLVQDVWFAAYTWLLSACSGADTITTGYIQHERIYEQLKAVNGPLAKVLPVGLAVLPGAGFAALSEAAGTAISNVIGWEDYYNAPLSDTPLFPYAFEYVQEQSTVYRNARLQVSLLGLDAPADCHRLRLTVADGENAGRLLWHFDTACWNAANVSIFSGHLTALLENILLHNNEAPLSPACIPVTPPLTMPEVMPVKAASVVEMIAAQAALQPEHTAIVFNDIRLTYQELNRQADLLARKLQADCHIQKGDIVALLCAPSEKMVIAMLAIMKAGAAYLPIAPEFPAARIRHMLQEAAVPLLITESTWLFTVQEYYSGRLFALDIEMPVTDDAGSLPELVGGEADIAYVIYTSGSTGLPKGVMVKHSSLANYLQWLITAGSINANDSTLLAASAAFDLGYTSLWGALAAGAKLCIPGTTDIFDPAAVITQLQQEQVSFLKLTPTHFSMLMYDAAFLAGAARQLRLIILGGEAIRPAELQTFLQHYPEATIFNHYGPTETTIGTVFHRVTSANIRQFAARPVIGKGITNSRIYVLDEDGAPLPVGMAGELCIGGPGLAAGYLHQPELTAQKFIADPFMPGERLYRTGDLARRLPDDTFMFLGRKDQQLKIRGYRIEPGEIEAALMGYPGIKAAAVNGCRLQGSITLAAYLVAEQPYDTAQLTAFLANHLPAWMIPAYFINLPALPRMANGKLDRQALPVPELYTRSAKVPYAAPRTETEKQLVKIWEEVLEREQVGINDNFFDLGGHSLKAVQVVSRVHHDLDVKMELRFIFDQPTIAAQAVFVDGAQKDEYSDIVPVQEAPYYAVSHAQQRLWMQDQVSKQQTAYNRLSAQVLDSGLQPAAFIKAFQALVARHEILRTTFLLAGGELYQQVHPVANMQDAFFEDLTATPLEDAAIRKITDQEAGYVFDMEKGPLLRMKLLRTVTGQYIFLLHIHHIISDGWTMEVLVNEVMELYDAFAANRPPVLAPLRIQYKDYAAWHNNQLTGARLERHRTFWHAQFADGIPVLELATDYPRPAIKTYNGANCGWFIDKATMAALQELNRRHGASLFMSLIAALNVLLYRYTGQDDIVIGTPVAGRDHKDLENQIGFYVNTLALRTRFNGSDNFQSLLEQVKQHVLDAYEHQIYPYDMLVDELVQERDRSRTPLFDVNLVLYNTREVVTGPKGMNTDLDNAVIGNYDTAAGISRYDLLFHCAETQEGLSINLEYNTDLFSAARMARMLQHFGALITAMAAMPQAPVSSLDYLSAAEKQWLLQDVNSTAAPSFTGHLLHELIAAQFEQNAALPAVTTDSEHYTYAALQEAAGKLAFFLHRQHEGRPFTAALLLDNSWHTIVAMLGILKAGGAFLPMDTASPLSRLRYIITDSNAHTLITVKKYITAANKLQWSCPGLNSFICMDSSTVLEEKEALNELMKEELWDYVGAGATDDIEGGGWASSYTGEKLSRQEMDEYADNVLHKVSPLLNKTSRVLEIGCASGITMFRVAPLVAHYCGVDLSARILEHTRRTAAEKGFNNISLHHLAAHEITQVTEASFDLVIINSVIQSFNGFNYLRDVLRKAITLLKPNGHIFIGDIQDEELRDALEESLQAFSRENAGKGYRTKTDWSNELFVPRAFWNNLPFELEAVTAVHCGRKKGTIENELLRFRYDALLTVDKTAAAAPAAGRRQKQQWGADALELLPVNDFRANITPQHPAYIIYTSGSTGNPKGVCIAHNSISNYVLWASRAYFPGNTGGNMALFTSTAFDLTLTSIFCPLYNGKQIYICRQPEVNDRLIAAMANLEIDTIKLTPTHISLLNLLPLDYTGIQQVIVGGEELKRSHISTLQSFNRDMRIYNEYGPTENTIGCTMAQVTNNYAGIGRPVANTRVYILDAQQQLLPQGCWGEICTAGDCLAIGYIGHAAGREQRFMTAPFDGVTRIYRTGDIGKYDEEGQLVLAGRTDDQVKIRGYRIELGEIAGALTAHPDIAEAAVLVKETDTEERSLAAFVVPRHPLNLKALREYLGSRLPAFMIPASFTELEALPLTAGGKIHKRKLLQLAGNVLESTTVKEMPRSDIERELAMIWEEVLQKENIGIHDDFFELGGHSLKATQVVTRIYKQLHAVVGLATIFNMPTIAALAAHISECSASGYEPVEPLPLQEHYAVSHAQQRLWIMDQLEDELIAYNTSGADMIRGALDIPALETALRQLLARHEILRTTFLVHNGEPRQQVHAPESFPLPLEVKDLRASANKELLVQEELDANTRLVFDLSAGPLLRIRVLQLDTAQFVMLFCMHHIISDGWSIDILMRDLLAYYNAGVKGAGAALPPLRIQYKDYAAWQHKLLAKQGEENLQSFWKNLMKAPLPVLDLPLDFPRPAVRTFNGDEYTVAMTPELRRLLQEKITASGATLFMTLLSGLCLLLHYETEQEDLVIGTPIAGRDHKDLEDQIGLYANTLPLRFRFDATQSFDALLAAVKKVTIGAYAHAAYPFDRLLDDLEYKRDPSRSPLFDIMMVMQQVTPGTADTPGMDGIVATGMQTGTAASKFDLSFYFVETPDVITLKARYNTDLFKQERIAALCNNFISLLADALANSECSLTDLAARCEEASTDVIGTGLDFKLSF</sequence>
<dbReference type="CDD" id="cd05930">
    <property type="entry name" value="A_NRPS"/>
    <property type="match status" value="2"/>
</dbReference>
<dbReference type="InterPro" id="IPR025110">
    <property type="entry name" value="AMP-bd_C"/>
</dbReference>
<evidence type="ECO:0000256" key="2">
    <source>
        <dbReference type="ARBA" id="ARBA00022450"/>
    </source>
</evidence>
<dbReference type="FunFam" id="3.40.50.980:FF:000001">
    <property type="entry name" value="Non-ribosomal peptide synthetase"/>
    <property type="match status" value="1"/>
</dbReference>
<dbReference type="PROSITE" id="PS00012">
    <property type="entry name" value="PHOSPHOPANTETHEINE"/>
    <property type="match status" value="2"/>
</dbReference>
<proteinExistence type="predicted"/>
<dbReference type="OrthoDB" id="9765680at2"/>
<dbReference type="PANTHER" id="PTHR45527:SF1">
    <property type="entry name" value="FATTY ACID SYNTHASE"/>
    <property type="match status" value="1"/>
</dbReference>
<dbReference type="STRING" id="573321.SAMN04488505_1158"/>